<accession>W4Q9T4</accession>
<dbReference type="AlphaFoldDB" id="W4Q9T4"/>
<dbReference type="EMBL" id="BAUU01000001">
    <property type="protein sequence ID" value="GAE28742.1"/>
    <property type="molecule type" value="Genomic_DNA"/>
</dbReference>
<name>W4Q9T4_9BACI</name>
<gene>
    <name evidence="1" type="ORF">JCM9152_71</name>
</gene>
<organism evidence="1 2">
    <name type="scientific">Halalkalibacter hemicellulosilyticusJCM 9152</name>
    <dbReference type="NCBI Taxonomy" id="1236971"/>
    <lineage>
        <taxon>Bacteria</taxon>
        <taxon>Bacillati</taxon>
        <taxon>Bacillota</taxon>
        <taxon>Bacilli</taxon>
        <taxon>Bacillales</taxon>
        <taxon>Bacillaceae</taxon>
        <taxon>Halalkalibacter</taxon>
    </lineage>
</organism>
<reference evidence="1" key="1">
    <citation type="journal article" date="2014" name="Genome Announc.">
        <title>Draft Genome Sequences of Three Alkaliphilic Bacillus Strains, Bacillus wakoensis JCM 9140T, Bacillus akibai JCM 9157T, and Bacillus hemicellulosilyticus JCM 9152T.</title>
        <authorList>
            <person name="Yuki M."/>
            <person name="Oshima K."/>
            <person name="Suda W."/>
            <person name="Oshida Y."/>
            <person name="Kitamura K."/>
            <person name="Iida T."/>
            <person name="Hattori M."/>
            <person name="Ohkuma M."/>
        </authorList>
    </citation>
    <scope>NUCLEOTIDE SEQUENCE [LARGE SCALE GENOMIC DNA]</scope>
    <source>
        <strain evidence="1">JCM 9152</strain>
    </source>
</reference>
<protein>
    <submittedName>
        <fullName evidence="1">Uncharacterized protein</fullName>
    </submittedName>
</protein>
<evidence type="ECO:0000313" key="2">
    <source>
        <dbReference type="Proteomes" id="UP000018895"/>
    </source>
</evidence>
<comment type="caution">
    <text evidence="1">The sequence shown here is derived from an EMBL/GenBank/DDBJ whole genome shotgun (WGS) entry which is preliminary data.</text>
</comment>
<evidence type="ECO:0000313" key="1">
    <source>
        <dbReference type="EMBL" id="GAE28742.1"/>
    </source>
</evidence>
<sequence length="50" mass="5906">MRIFIIIVFLLRKELRGRKAKSVEYSATPPPLSIRERPLKKCDFHFFSGL</sequence>
<proteinExistence type="predicted"/>
<dbReference type="Proteomes" id="UP000018895">
    <property type="component" value="Unassembled WGS sequence"/>
</dbReference>
<keyword evidence="2" id="KW-1185">Reference proteome</keyword>
<dbReference type="STRING" id="1236971.JCM9152_71"/>